<proteinExistence type="predicted"/>
<comment type="caution">
    <text evidence="1">The sequence shown here is derived from an EMBL/GenBank/DDBJ whole genome shotgun (WGS) entry which is preliminary data.</text>
</comment>
<keyword evidence="2" id="KW-1185">Reference proteome</keyword>
<dbReference type="RefSeq" id="WP_140009510.1">
    <property type="nucleotide sequence ID" value="NZ_JBHMDG010000017.1"/>
</dbReference>
<accession>A0ABV5KCU7</accession>
<dbReference type="Proteomes" id="UP001589750">
    <property type="component" value="Unassembled WGS sequence"/>
</dbReference>
<evidence type="ECO:0000313" key="2">
    <source>
        <dbReference type="Proteomes" id="UP001589750"/>
    </source>
</evidence>
<sequence>MRLPVVAVVLALAWGATGCSDEPPPYEDGAQGVPLAGLGPELDAAGVDVVVADRPQDATSDQVVAAVEDAGVADVSAAAPDDDLPALAVDGGGTAGLLALVGPDPGAEKVTTVVLVFASPEAAAVYAAGDPEVFGDAALETRRTDLLSGNLAAYAVGTGSTTRVRQALEALAS</sequence>
<name>A0ABV5KCU7_9ACTN</name>
<reference evidence="1 2" key="1">
    <citation type="submission" date="2024-09" db="EMBL/GenBank/DDBJ databases">
        <authorList>
            <person name="Sun Q."/>
            <person name="Mori K."/>
        </authorList>
    </citation>
    <scope>NUCLEOTIDE SEQUENCE [LARGE SCALE GENOMIC DNA]</scope>
    <source>
        <strain evidence="1 2">JCM 9626</strain>
    </source>
</reference>
<evidence type="ECO:0000313" key="1">
    <source>
        <dbReference type="EMBL" id="MFB9314237.1"/>
    </source>
</evidence>
<protein>
    <submittedName>
        <fullName evidence="1">Uncharacterized protein</fullName>
    </submittedName>
</protein>
<organism evidence="1 2">
    <name type="scientific">Nocardioides plantarum</name>
    <dbReference type="NCBI Taxonomy" id="29299"/>
    <lineage>
        <taxon>Bacteria</taxon>
        <taxon>Bacillati</taxon>
        <taxon>Actinomycetota</taxon>
        <taxon>Actinomycetes</taxon>
        <taxon>Propionibacteriales</taxon>
        <taxon>Nocardioidaceae</taxon>
        <taxon>Nocardioides</taxon>
    </lineage>
</organism>
<dbReference type="EMBL" id="JBHMDG010000017">
    <property type="protein sequence ID" value="MFB9314237.1"/>
    <property type="molecule type" value="Genomic_DNA"/>
</dbReference>
<gene>
    <name evidence="1" type="ORF">ACFFRI_14375</name>
</gene>
<dbReference type="PROSITE" id="PS51257">
    <property type="entry name" value="PROKAR_LIPOPROTEIN"/>
    <property type="match status" value="1"/>
</dbReference>